<evidence type="ECO:0000313" key="3">
    <source>
        <dbReference type="Proteomes" id="UP001066276"/>
    </source>
</evidence>
<feature type="region of interest" description="Disordered" evidence="1">
    <location>
        <begin position="79"/>
        <end position="101"/>
    </location>
</feature>
<proteinExistence type="predicted"/>
<evidence type="ECO:0000313" key="2">
    <source>
        <dbReference type="EMBL" id="KAJ1174948.1"/>
    </source>
</evidence>
<accession>A0AAV7TED7</accession>
<sequence length="101" mass="10977">MWCRLAALGPGCAVIVVTRDLRALIYAPSGLFRITAVFWGPPQGCGVAWPHLAWPRCYTCNTRSPRVNFCPSADSAQCTKRKLPKGPASPSARCPYSQLAL</sequence>
<organism evidence="2 3">
    <name type="scientific">Pleurodeles waltl</name>
    <name type="common">Iberian ribbed newt</name>
    <dbReference type="NCBI Taxonomy" id="8319"/>
    <lineage>
        <taxon>Eukaryota</taxon>
        <taxon>Metazoa</taxon>
        <taxon>Chordata</taxon>
        <taxon>Craniata</taxon>
        <taxon>Vertebrata</taxon>
        <taxon>Euteleostomi</taxon>
        <taxon>Amphibia</taxon>
        <taxon>Batrachia</taxon>
        <taxon>Caudata</taxon>
        <taxon>Salamandroidea</taxon>
        <taxon>Salamandridae</taxon>
        <taxon>Pleurodelinae</taxon>
        <taxon>Pleurodeles</taxon>
    </lineage>
</organism>
<gene>
    <name evidence="2" type="ORF">NDU88_000239</name>
</gene>
<keyword evidence="3" id="KW-1185">Reference proteome</keyword>
<comment type="caution">
    <text evidence="2">The sequence shown here is derived from an EMBL/GenBank/DDBJ whole genome shotgun (WGS) entry which is preliminary data.</text>
</comment>
<protein>
    <recommendedName>
        <fullName evidence="4">Secreted protein</fullName>
    </recommendedName>
</protein>
<name>A0AAV7TED7_PLEWA</name>
<dbReference type="Proteomes" id="UP001066276">
    <property type="component" value="Chromosome 3_2"/>
</dbReference>
<reference evidence="2" key="1">
    <citation type="journal article" date="2022" name="bioRxiv">
        <title>Sequencing and chromosome-scale assembly of the giantPleurodeles waltlgenome.</title>
        <authorList>
            <person name="Brown T."/>
            <person name="Elewa A."/>
            <person name="Iarovenko S."/>
            <person name="Subramanian E."/>
            <person name="Araus A.J."/>
            <person name="Petzold A."/>
            <person name="Susuki M."/>
            <person name="Suzuki K.-i.T."/>
            <person name="Hayashi T."/>
            <person name="Toyoda A."/>
            <person name="Oliveira C."/>
            <person name="Osipova E."/>
            <person name="Leigh N.D."/>
            <person name="Simon A."/>
            <person name="Yun M.H."/>
        </authorList>
    </citation>
    <scope>NUCLEOTIDE SEQUENCE</scope>
    <source>
        <strain evidence="2">20211129_DDA</strain>
        <tissue evidence="2">Liver</tissue>
    </source>
</reference>
<evidence type="ECO:0008006" key="4">
    <source>
        <dbReference type="Google" id="ProtNLM"/>
    </source>
</evidence>
<dbReference type="EMBL" id="JANPWB010000006">
    <property type="protein sequence ID" value="KAJ1174948.1"/>
    <property type="molecule type" value="Genomic_DNA"/>
</dbReference>
<evidence type="ECO:0000256" key="1">
    <source>
        <dbReference type="SAM" id="MobiDB-lite"/>
    </source>
</evidence>
<dbReference type="AlphaFoldDB" id="A0AAV7TED7"/>